<feature type="non-terminal residue" evidence="1">
    <location>
        <position position="1"/>
    </location>
</feature>
<keyword evidence="2" id="KW-1185">Reference proteome</keyword>
<evidence type="ECO:0000313" key="1">
    <source>
        <dbReference type="EMBL" id="CAB4039712.1"/>
    </source>
</evidence>
<dbReference type="EMBL" id="CACRXK020025770">
    <property type="protein sequence ID" value="CAB4039712.1"/>
    <property type="molecule type" value="Genomic_DNA"/>
</dbReference>
<dbReference type="Proteomes" id="UP001152795">
    <property type="component" value="Unassembled WGS sequence"/>
</dbReference>
<name>A0A7D9K1V6_PARCT</name>
<dbReference type="OrthoDB" id="445826at2759"/>
<gene>
    <name evidence="1" type="ORF">PACLA_8A019238</name>
</gene>
<feature type="non-terminal residue" evidence="1">
    <location>
        <position position="94"/>
    </location>
</feature>
<sequence length="94" mass="10976">IAPVIKKRVHGKPSPWMTDEIKKAMNARDMLLRKSRKTKSESDVSAYKKKRNEVNSLLKKSKQAYCKNLLNETSNNLDKFWNTIKKLYPNNPAR</sequence>
<accession>A0A7D9K1V6</accession>
<protein>
    <submittedName>
        <fullName evidence="1">Uncharacterized protein</fullName>
    </submittedName>
</protein>
<dbReference type="AlphaFoldDB" id="A0A7D9K1V6"/>
<evidence type="ECO:0000313" key="2">
    <source>
        <dbReference type="Proteomes" id="UP001152795"/>
    </source>
</evidence>
<organism evidence="1 2">
    <name type="scientific">Paramuricea clavata</name>
    <name type="common">Red gorgonian</name>
    <name type="synonym">Violescent sea-whip</name>
    <dbReference type="NCBI Taxonomy" id="317549"/>
    <lineage>
        <taxon>Eukaryota</taxon>
        <taxon>Metazoa</taxon>
        <taxon>Cnidaria</taxon>
        <taxon>Anthozoa</taxon>
        <taxon>Octocorallia</taxon>
        <taxon>Malacalcyonacea</taxon>
        <taxon>Plexauridae</taxon>
        <taxon>Paramuricea</taxon>
    </lineage>
</organism>
<comment type="caution">
    <text evidence="1">The sequence shown here is derived from an EMBL/GenBank/DDBJ whole genome shotgun (WGS) entry which is preliminary data.</text>
</comment>
<proteinExistence type="predicted"/>
<reference evidence="1" key="1">
    <citation type="submission" date="2020-04" db="EMBL/GenBank/DDBJ databases">
        <authorList>
            <person name="Alioto T."/>
            <person name="Alioto T."/>
            <person name="Gomez Garrido J."/>
        </authorList>
    </citation>
    <scope>NUCLEOTIDE SEQUENCE</scope>
    <source>
        <strain evidence="1">A484AB</strain>
    </source>
</reference>